<evidence type="ECO:0000313" key="1">
    <source>
        <dbReference type="EMBL" id="KAK7405694.1"/>
    </source>
</evidence>
<reference evidence="1 2" key="1">
    <citation type="submission" date="2024-01" db="EMBL/GenBank/DDBJ databases">
        <title>The genomes of 5 underutilized Papilionoideae crops provide insights into root nodulation and disease resistanc.</title>
        <authorList>
            <person name="Jiang F."/>
        </authorList>
    </citation>
    <scope>NUCLEOTIDE SEQUENCE [LARGE SCALE GENOMIC DNA]</scope>
    <source>
        <strain evidence="1">DUOXIRENSHENG_FW03</strain>
        <tissue evidence="1">Leaves</tissue>
    </source>
</reference>
<dbReference type="EMBL" id="JAYMYS010000002">
    <property type="protein sequence ID" value="KAK7405694.1"/>
    <property type="molecule type" value="Genomic_DNA"/>
</dbReference>
<comment type="caution">
    <text evidence="1">The sequence shown here is derived from an EMBL/GenBank/DDBJ whole genome shotgun (WGS) entry which is preliminary data.</text>
</comment>
<gene>
    <name evidence="1" type="ORF">VNO78_07301</name>
</gene>
<protein>
    <submittedName>
        <fullName evidence="1">Uncharacterized protein</fullName>
    </submittedName>
</protein>
<accession>A0AAN9SSU5</accession>
<proteinExistence type="predicted"/>
<keyword evidence="2" id="KW-1185">Reference proteome</keyword>
<evidence type="ECO:0000313" key="2">
    <source>
        <dbReference type="Proteomes" id="UP001386955"/>
    </source>
</evidence>
<dbReference type="AlphaFoldDB" id="A0AAN9SSU5"/>
<name>A0AAN9SSU5_PSOTE</name>
<organism evidence="1 2">
    <name type="scientific">Psophocarpus tetragonolobus</name>
    <name type="common">Winged bean</name>
    <name type="synonym">Dolichos tetragonolobus</name>
    <dbReference type="NCBI Taxonomy" id="3891"/>
    <lineage>
        <taxon>Eukaryota</taxon>
        <taxon>Viridiplantae</taxon>
        <taxon>Streptophyta</taxon>
        <taxon>Embryophyta</taxon>
        <taxon>Tracheophyta</taxon>
        <taxon>Spermatophyta</taxon>
        <taxon>Magnoliopsida</taxon>
        <taxon>eudicotyledons</taxon>
        <taxon>Gunneridae</taxon>
        <taxon>Pentapetalae</taxon>
        <taxon>rosids</taxon>
        <taxon>fabids</taxon>
        <taxon>Fabales</taxon>
        <taxon>Fabaceae</taxon>
        <taxon>Papilionoideae</taxon>
        <taxon>50 kb inversion clade</taxon>
        <taxon>NPAAA clade</taxon>
        <taxon>indigoferoid/millettioid clade</taxon>
        <taxon>Phaseoleae</taxon>
        <taxon>Psophocarpus</taxon>
    </lineage>
</organism>
<dbReference type="Proteomes" id="UP001386955">
    <property type="component" value="Unassembled WGS sequence"/>
</dbReference>
<sequence length="142" mass="15136">MSTCEVESEQQVQPTTTKDGVMVVATATTEGTTITTEATPASMKPAILVTSLIVAQEASCPVAHQRQMIFHYHKERVVRLDHCTLTPEVALLWNAESTEVGEAEDVGIEVGMRGGGEGASSSVDAARAAAILALRLRNWQEG</sequence>